<keyword evidence="7 8" id="KW-0407">Ion channel</keyword>
<dbReference type="SUPFAM" id="SSF81324">
    <property type="entry name" value="Voltage-gated potassium channels"/>
    <property type="match status" value="2"/>
</dbReference>
<feature type="transmembrane region" description="Helical" evidence="9">
    <location>
        <begin position="322"/>
        <end position="342"/>
    </location>
</feature>
<accession>A0AAN8QFT0</accession>
<protein>
    <recommendedName>
        <fullName evidence="10">Potassium channel domain-containing protein</fullName>
    </recommendedName>
</protein>
<evidence type="ECO:0000259" key="10">
    <source>
        <dbReference type="Pfam" id="PF07885"/>
    </source>
</evidence>
<dbReference type="PRINTS" id="PR01333">
    <property type="entry name" value="2POREKCHANEL"/>
</dbReference>
<evidence type="ECO:0000256" key="3">
    <source>
        <dbReference type="ARBA" id="ARBA00022692"/>
    </source>
</evidence>
<organism evidence="11 12">
    <name type="scientific">Patella caerulea</name>
    <name type="common">Rayed Mediterranean limpet</name>
    <dbReference type="NCBI Taxonomy" id="87958"/>
    <lineage>
        <taxon>Eukaryota</taxon>
        <taxon>Metazoa</taxon>
        <taxon>Spiralia</taxon>
        <taxon>Lophotrochozoa</taxon>
        <taxon>Mollusca</taxon>
        <taxon>Gastropoda</taxon>
        <taxon>Patellogastropoda</taxon>
        <taxon>Patelloidea</taxon>
        <taxon>Patellidae</taxon>
        <taxon>Patella</taxon>
    </lineage>
</organism>
<dbReference type="AlphaFoldDB" id="A0AAN8QFT0"/>
<dbReference type="Pfam" id="PF07885">
    <property type="entry name" value="Ion_trans_2"/>
    <property type="match status" value="2"/>
</dbReference>
<keyword evidence="3 8" id="KW-0812">Transmembrane</keyword>
<keyword evidence="5 8" id="KW-0406">Ion transport</keyword>
<keyword evidence="12" id="KW-1185">Reference proteome</keyword>
<evidence type="ECO:0000256" key="7">
    <source>
        <dbReference type="ARBA" id="ARBA00023303"/>
    </source>
</evidence>
<dbReference type="EMBL" id="JAZGQO010000002">
    <property type="protein sequence ID" value="KAK6192336.1"/>
    <property type="molecule type" value="Genomic_DNA"/>
</dbReference>
<feature type="domain" description="Potassium channel" evidence="10">
    <location>
        <begin position="267"/>
        <end position="346"/>
    </location>
</feature>
<keyword evidence="2 8" id="KW-0813">Transport</keyword>
<evidence type="ECO:0000256" key="1">
    <source>
        <dbReference type="ARBA" id="ARBA00004141"/>
    </source>
</evidence>
<dbReference type="InterPro" id="IPR013099">
    <property type="entry name" value="K_chnl_dom"/>
</dbReference>
<comment type="caution">
    <text evidence="11">The sequence shown here is derived from an EMBL/GenBank/DDBJ whole genome shotgun (WGS) entry which is preliminary data.</text>
</comment>
<evidence type="ECO:0000256" key="2">
    <source>
        <dbReference type="ARBA" id="ARBA00022448"/>
    </source>
</evidence>
<feature type="transmembrane region" description="Helical" evidence="9">
    <location>
        <begin position="132"/>
        <end position="153"/>
    </location>
</feature>
<dbReference type="InterPro" id="IPR003280">
    <property type="entry name" value="2pore_dom_K_chnl"/>
</dbReference>
<evidence type="ECO:0000256" key="6">
    <source>
        <dbReference type="ARBA" id="ARBA00023136"/>
    </source>
</evidence>
<dbReference type="Proteomes" id="UP001347796">
    <property type="component" value="Unassembled WGS sequence"/>
</dbReference>
<keyword evidence="6 9" id="KW-0472">Membrane</keyword>
<evidence type="ECO:0000313" key="12">
    <source>
        <dbReference type="Proteomes" id="UP001347796"/>
    </source>
</evidence>
<feature type="transmembrane region" description="Helical" evidence="9">
    <location>
        <begin position="165"/>
        <end position="194"/>
    </location>
</feature>
<proteinExistence type="inferred from homology"/>
<name>A0AAN8QFT0_PATCE</name>
<feature type="transmembrane region" description="Helical" evidence="9">
    <location>
        <begin position="256"/>
        <end position="278"/>
    </location>
</feature>
<dbReference type="GO" id="GO:0015271">
    <property type="term" value="F:outward rectifier potassium channel activity"/>
    <property type="evidence" value="ECO:0007669"/>
    <property type="project" value="TreeGrafter"/>
</dbReference>
<evidence type="ECO:0000256" key="5">
    <source>
        <dbReference type="ARBA" id="ARBA00023065"/>
    </source>
</evidence>
<evidence type="ECO:0000256" key="9">
    <source>
        <dbReference type="SAM" id="Phobius"/>
    </source>
</evidence>
<dbReference type="Gene3D" id="1.10.287.70">
    <property type="match status" value="1"/>
</dbReference>
<keyword evidence="4 9" id="KW-1133">Transmembrane helix</keyword>
<sequence>MEPDPDVIQSSESVRLKRFIIKCLKKFLVFLISQVGLTCMMVGYTIGGGFLFVWLESGHSKEVRENIGNIRHDQVKILWDITANLNILYEKNWTVMAESVFLKFQTDIYHAVKDSGWDGQDSITKDVGDEEWSFAGSLLYSVTVITTIGYGHLTPRTMEGRIATIFYAVIGIPLFMLCLSNIGSLMAQCFRIFWKHLKYTQFFKPKRQNQASFRSSTKKPLMDLNQVNGSDAMAETVGNEAQFMKVMEVNIRPEVIRIPISVCLCIVALYIFLGALLFQQWEEGWSYMDASYFSFVTLSTIGFGDLVPGYAHDSWGNQYKRVACTLYLLFGLALLAMCFELLQSEVREISRRIARALGIVEE</sequence>
<dbReference type="GO" id="GO:0022841">
    <property type="term" value="F:potassium ion leak channel activity"/>
    <property type="evidence" value="ECO:0007669"/>
    <property type="project" value="TreeGrafter"/>
</dbReference>
<evidence type="ECO:0000256" key="4">
    <source>
        <dbReference type="ARBA" id="ARBA00022989"/>
    </source>
</evidence>
<evidence type="ECO:0000256" key="8">
    <source>
        <dbReference type="RuleBase" id="RU003857"/>
    </source>
</evidence>
<dbReference type="GO" id="GO:0030322">
    <property type="term" value="P:stabilization of membrane potential"/>
    <property type="evidence" value="ECO:0007669"/>
    <property type="project" value="TreeGrafter"/>
</dbReference>
<dbReference type="PANTHER" id="PTHR11003:SF334">
    <property type="entry name" value="FI03418P"/>
    <property type="match status" value="1"/>
</dbReference>
<feature type="domain" description="Potassium channel" evidence="10">
    <location>
        <begin position="128"/>
        <end position="187"/>
    </location>
</feature>
<dbReference type="PANTHER" id="PTHR11003">
    <property type="entry name" value="POTASSIUM CHANNEL, SUBFAMILY K"/>
    <property type="match status" value="1"/>
</dbReference>
<feature type="transmembrane region" description="Helical" evidence="9">
    <location>
        <begin position="290"/>
        <end position="310"/>
    </location>
</feature>
<comment type="subcellular location">
    <subcellularLocation>
        <location evidence="1">Membrane</location>
        <topology evidence="1">Multi-pass membrane protein</topology>
    </subcellularLocation>
</comment>
<gene>
    <name evidence="11" type="ORF">SNE40_003820</name>
</gene>
<dbReference type="GO" id="GO:0005886">
    <property type="term" value="C:plasma membrane"/>
    <property type="evidence" value="ECO:0007669"/>
    <property type="project" value="TreeGrafter"/>
</dbReference>
<comment type="similarity">
    <text evidence="8">Belongs to the two pore domain potassium channel (TC 1.A.1.8) family.</text>
</comment>
<feature type="transmembrane region" description="Helical" evidence="9">
    <location>
        <begin position="27"/>
        <end position="55"/>
    </location>
</feature>
<evidence type="ECO:0000313" key="11">
    <source>
        <dbReference type="EMBL" id="KAK6192336.1"/>
    </source>
</evidence>
<reference evidence="11 12" key="1">
    <citation type="submission" date="2024-01" db="EMBL/GenBank/DDBJ databases">
        <title>The genome of the rayed Mediterranean limpet Patella caerulea (Linnaeus, 1758).</title>
        <authorList>
            <person name="Anh-Thu Weber A."/>
            <person name="Halstead-Nussloch G."/>
        </authorList>
    </citation>
    <scope>NUCLEOTIDE SEQUENCE [LARGE SCALE GENOMIC DNA]</scope>
    <source>
        <strain evidence="11">AATW-2023a</strain>
        <tissue evidence="11">Whole specimen</tissue>
    </source>
</reference>